<evidence type="ECO:0000256" key="1">
    <source>
        <dbReference type="ARBA" id="ARBA00008954"/>
    </source>
</evidence>
<dbReference type="SUPFAM" id="SSF53383">
    <property type="entry name" value="PLP-dependent transferases"/>
    <property type="match status" value="1"/>
</dbReference>
<comment type="caution">
    <text evidence="2">The sequence shown here is derived from an EMBL/GenBank/DDBJ whole genome shotgun (WGS) entry which is preliminary data.</text>
</comment>
<dbReference type="Gene3D" id="3.40.640.10">
    <property type="entry name" value="Type I PLP-dependent aspartate aminotransferase-like (Major domain)"/>
    <property type="match status" value="1"/>
</dbReference>
<organism evidence="2">
    <name type="scientific">marine sediment metagenome</name>
    <dbReference type="NCBI Taxonomy" id="412755"/>
    <lineage>
        <taxon>unclassified sequences</taxon>
        <taxon>metagenomes</taxon>
        <taxon>ecological metagenomes</taxon>
    </lineage>
</organism>
<evidence type="ECO:0008006" key="3">
    <source>
        <dbReference type="Google" id="ProtNLM"/>
    </source>
</evidence>
<comment type="similarity">
    <text evidence="1">Belongs to the class-III pyridoxal-phosphate-dependent aminotransferase family.</text>
</comment>
<dbReference type="EMBL" id="LAZR01053032">
    <property type="protein sequence ID" value="KKK81645.1"/>
    <property type="molecule type" value="Genomic_DNA"/>
</dbReference>
<dbReference type="PANTHER" id="PTHR43094:SF1">
    <property type="entry name" value="AMINOTRANSFERASE CLASS-III"/>
    <property type="match status" value="1"/>
</dbReference>
<dbReference type="PANTHER" id="PTHR43094">
    <property type="entry name" value="AMINOTRANSFERASE"/>
    <property type="match status" value="1"/>
</dbReference>
<proteinExistence type="inferred from homology"/>
<name>A0A0F8Z6J6_9ZZZZ</name>
<protein>
    <recommendedName>
        <fullName evidence="3">Adenosylmethionine-8-amino-7-oxononanoate aminotransferase</fullName>
    </recommendedName>
</protein>
<accession>A0A0F8Z6J6</accession>
<dbReference type="InterPro" id="IPR015421">
    <property type="entry name" value="PyrdxlP-dep_Trfase_major"/>
</dbReference>
<dbReference type="InterPro" id="IPR015424">
    <property type="entry name" value="PyrdxlP-dep_Trfase"/>
</dbReference>
<gene>
    <name evidence="2" type="ORF">LCGC14_2811400</name>
</gene>
<reference evidence="2" key="1">
    <citation type="journal article" date="2015" name="Nature">
        <title>Complex archaea that bridge the gap between prokaryotes and eukaryotes.</title>
        <authorList>
            <person name="Spang A."/>
            <person name="Saw J.H."/>
            <person name="Jorgensen S.L."/>
            <person name="Zaremba-Niedzwiedzka K."/>
            <person name="Martijn J."/>
            <person name="Lind A.E."/>
            <person name="van Eijk R."/>
            <person name="Schleper C."/>
            <person name="Guy L."/>
            <person name="Ettema T.J."/>
        </authorList>
    </citation>
    <scope>NUCLEOTIDE SEQUENCE</scope>
</reference>
<evidence type="ECO:0000313" key="2">
    <source>
        <dbReference type="EMBL" id="KKK81645.1"/>
    </source>
</evidence>
<dbReference type="AlphaFoldDB" id="A0A0F8Z6J6"/>
<sequence>MSFQYWQNIGKKNKTKFVSLDKAYHGDTLGAMSVGGVEEFNKLFSPLFLPSFKVPSPYCYRCPMGKEKDHCDIDCIGPLE</sequence>
<feature type="non-terminal residue" evidence="2">
    <location>
        <position position="80"/>
    </location>
</feature>